<evidence type="ECO:0000256" key="1">
    <source>
        <dbReference type="SAM" id="MobiDB-lite"/>
    </source>
</evidence>
<accession>A0AAN6D1Z5</accession>
<dbReference type="AlphaFoldDB" id="A0AAN6D1Z5"/>
<feature type="compositionally biased region" description="Basic and acidic residues" evidence="1">
    <location>
        <begin position="26"/>
        <end position="43"/>
    </location>
</feature>
<comment type="caution">
    <text evidence="2">The sequence shown here is derived from an EMBL/GenBank/DDBJ whole genome shotgun (WGS) entry which is preliminary data.</text>
</comment>
<proteinExistence type="predicted"/>
<feature type="compositionally biased region" description="Basic and acidic residues" evidence="1">
    <location>
        <begin position="159"/>
        <end position="178"/>
    </location>
</feature>
<feature type="compositionally biased region" description="Basic and acidic residues" evidence="1">
    <location>
        <begin position="217"/>
        <end position="245"/>
    </location>
</feature>
<feature type="region of interest" description="Disordered" evidence="1">
    <location>
        <begin position="306"/>
        <end position="343"/>
    </location>
</feature>
<dbReference type="EMBL" id="JAHLUH010000014">
    <property type="protein sequence ID" value="KAG7724933.1"/>
    <property type="molecule type" value="Genomic_DNA"/>
</dbReference>
<feature type="compositionally biased region" description="Basic and acidic residues" evidence="1">
    <location>
        <begin position="191"/>
        <end position="208"/>
    </location>
</feature>
<protein>
    <submittedName>
        <fullName evidence="2">Uncharacterized protein</fullName>
    </submittedName>
</protein>
<feature type="compositionally biased region" description="Basic and acidic residues" evidence="1">
    <location>
        <begin position="311"/>
        <end position="325"/>
    </location>
</feature>
<gene>
    <name evidence="2" type="ORF">KL933_004366</name>
</gene>
<evidence type="ECO:0000313" key="2">
    <source>
        <dbReference type="EMBL" id="KAG7724933.1"/>
    </source>
</evidence>
<dbReference type="Proteomes" id="UP000738402">
    <property type="component" value="Unassembled WGS sequence"/>
</dbReference>
<sequence>MTQRPNAMHRYSGSFSLSGFLEDGSEVAREQRHEHRQAGERGGDQQVLRRGQLRDLVAVVDLEQVAHDRAHHVQLERVRGEHVEAETEPRDVDDPVVRGEIVEHVSLGLGPEREVARDAHDAAHDAGERARDVGHAVEAVERGLSDRVVDERGVVVAHERKRDHADALENARLEEPARPRHLAPNVRRHGRPAEHHDQQDHRHADERNAAGLGEPADVLRQRQRERDAHDAQHDQRVPGEQEVRHLGPLHLARKHRPENVRDGVADDHGKPDVAAKPKQTLSQQDRGLAHVAERMAHKAGVRLRSGQLGVDDDHAERPVVDDGKQHQQHQPRQQPSVAERPRYAHDACSEDRIGHVEKGRLQLAFAVLCHEMLQRGVLLASLVLK</sequence>
<feature type="compositionally biased region" description="Basic and acidic residues" evidence="1">
    <location>
        <begin position="257"/>
        <end position="275"/>
    </location>
</feature>
<name>A0AAN6D1Z5_9ASCO</name>
<feature type="region of interest" description="Disordered" evidence="1">
    <location>
        <begin position="159"/>
        <end position="288"/>
    </location>
</feature>
<evidence type="ECO:0000313" key="3">
    <source>
        <dbReference type="Proteomes" id="UP000738402"/>
    </source>
</evidence>
<feature type="region of interest" description="Disordered" evidence="1">
    <location>
        <begin position="1"/>
        <end position="45"/>
    </location>
</feature>
<organism evidence="2 3">
    <name type="scientific">Ogataea haglerorum</name>
    <dbReference type="NCBI Taxonomy" id="1937702"/>
    <lineage>
        <taxon>Eukaryota</taxon>
        <taxon>Fungi</taxon>
        <taxon>Dikarya</taxon>
        <taxon>Ascomycota</taxon>
        <taxon>Saccharomycotina</taxon>
        <taxon>Pichiomycetes</taxon>
        <taxon>Pichiales</taxon>
        <taxon>Pichiaceae</taxon>
        <taxon>Ogataea</taxon>
    </lineage>
</organism>
<reference evidence="2" key="1">
    <citation type="journal article" date="2021" name="G3 (Bethesda)">
        <title>Genomic diversity, chromosomal rearrangements, and interspecies hybridization in the ogataea polymorpha species complex.</title>
        <authorList>
            <person name="Hanson S.J."/>
            <person name="Cinneide E.O."/>
            <person name="Salzberg L.I."/>
            <person name="Wolfe K.H."/>
            <person name="McGowan J."/>
            <person name="Fitzpatrick D.A."/>
            <person name="Matlin K."/>
        </authorList>
    </citation>
    <scope>NUCLEOTIDE SEQUENCE</scope>
    <source>
        <strain evidence="2">83-405-1</strain>
    </source>
</reference>